<organism evidence="1 2">
    <name type="scientific">Candidatus Fimimorpha faecalis</name>
    <dbReference type="NCBI Taxonomy" id="2840824"/>
    <lineage>
        <taxon>Bacteria</taxon>
        <taxon>Bacillati</taxon>
        <taxon>Bacillota</taxon>
        <taxon>Clostridia</taxon>
        <taxon>Eubacteriales</taxon>
        <taxon>Candidatus Fimimorpha</taxon>
    </lineage>
</organism>
<dbReference type="SUPFAM" id="SSF56784">
    <property type="entry name" value="HAD-like"/>
    <property type="match status" value="1"/>
</dbReference>
<dbReference type="NCBIfam" id="TIGR00099">
    <property type="entry name" value="Cof-subfamily"/>
    <property type="match status" value="1"/>
</dbReference>
<comment type="caution">
    <text evidence="1">The sequence shown here is derived from an EMBL/GenBank/DDBJ whole genome shotgun (WGS) entry which is preliminary data.</text>
</comment>
<reference evidence="1" key="1">
    <citation type="submission" date="2020-10" db="EMBL/GenBank/DDBJ databases">
        <authorList>
            <person name="Gilroy R."/>
        </authorList>
    </citation>
    <scope>NUCLEOTIDE SEQUENCE</scope>
    <source>
        <strain evidence="1">ChiW13-3771</strain>
    </source>
</reference>
<dbReference type="InterPro" id="IPR023214">
    <property type="entry name" value="HAD_sf"/>
</dbReference>
<dbReference type="GO" id="GO:0000287">
    <property type="term" value="F:magnesium ion binding"/>
    <property type="evidence" value="ECO:0007669"/>
    <property type="project" value="TreeGrafter"/>
</dbReference>
<dbReference type="SFLD" id="SFLDG01144">
    <property type="entry name" value="C2.B.4:_PGP_Like"/>
    <property type="match status" value="1"/>
</dbReference>
<dbReference type="PANTHER" id="PTHR10000">
    <property type="entry name" value="PHOSPHOSERINE PHOSPHATASE"/>
    <property type="match status" value="1"/>
</dbReference>
<dbReference type="InterPro" id="IPR006379">
    <property type="entry name" value="HAD-SF_hydro_IIB"/>
</dbReference>
<proteinExistence type="predicted"/>
<dbReference type="PANTHER" id="PTHR10000:SF8">
    <property type="entry name" value="HAD SUPERFAMILY HYDROLASE-LIKE, TYPE 3"/>
    <property type="match status" value="1"/>
</dbReference>
<dbReference type="CDD" id="cd07516">
    <property type="entry name" value="HAD_Pase"/>
    <property type="match status" value="1"/>
</dbReference>
<accession>A0A9D1EFH9</accession>
<dbReference type="SFLD" id="SFLDS00003">
    <property type="entry name" value="Haloacid_Dehalogenase"/>
    <property type="match status" value="1"/>
</dbReference>
<dbReference type="Pfam" id="PF08282">
    <property type="entry name" value="Hydrolase_3"/>
    <property type="match status" value="1"/>
</dbReference>
<dbReference type="InterPro" id="IPR036412">
    <property type="entry name" value="HAD-like_sf"/>
</dbReference>
<evidence type="ECO:0000313" key="1">
    <source>
        <dbReference type="EMBL" id="HIR89215.1"/>
    </source>
</evidence>
<reference evidence="1" key="2">
    <citation type="journal article" date="2021" name="PeerJ">
        <title>Extensive microbial diversity within the chicken gut microbiome revealed by metagenomics and culture.</title>
        <authorList>
            <person name="Gilroy R."/>
            <person name="Ravi A."/>
            <person name="Getino M."/>
            <person name="Pursley I."/>
            <person name="Horton D.L."/>
            <person name="Alikhan N.F."/>
            <person name="Baker D."/>
            <person name="Gharbi K."/>
            <person name="Hall N."/>
            <person name="Watson M."/>
            <person name="Adriaenssens E.M."/>
            <person name="Foster-Nyarko E."/>
            <person name="Jarju S."/>
            <person name="Secka A."/>
            <person name="Antonio M."/>
            <person name="Oren A."/>
            <person name="Chaudhuri R.R."/>
            <person name="La Ragione R."/>
            <person name="Hildebrand F."/>
            <person name="Pallen M.J."/>
        </authorList>
    </citation>
    <scope>NUCLEOTIDE SEQUENCE</scope>
    <source>
        <strain evidence="1">ChiW13-3771</strain>
    </source>
</reference>
<dbReference type="Proteomes" id="UP000824201">
    <property type="component" value="Unassembled WGS sequence"/>
</dbReference>
<protein>
    <submittedName>
        <fullName evidence="1">HAD family phosphatase</fullName>
    </submittedName>
</protein>
<dbReference type="EMBL" id="DVHN01000125">
    <property type="protein sequence ID" value="HIR89215.1"/>
    <property type="molecule type" value="Genomic_DNA"/>
</dbReference>
<dbReference type="InterPro" id="IPR000150">
    <property type="entry name" value="Cof"/>
</dbReference>
<dbReference type="SFLD" id="SFLDG01140">
    <property type="entry name" value="C2.B:_Phosphomannomutase_and_P"/>
    <property type="match status" value="1"/>
</dbReference>
<dbReference type="PROSITE" id="PS01229">
    <property type="entry name" value="COF_2"/>
    <property type="match status" value="1"/>
</dbReference>
<dbReference type="PROSITE" id="PS01228">
    <property type="entry name" value="COF_1"/>
    <property type="match status" value="1"/>
</dbReference>
<sequence>MCADERKKGTNMQYRVVFSDIDGTLLNSKHQVTPDTRLEILSLEQRGIPFILVSARMPDGILTIQNQIGNHAPIICYSGALIWGTNGEILYSRQMNLDLAIEVKNMLDKEFPNMCCNTYGHNKWIVDDDKNPWVRSEETITGIKSKIGNIEEAFAENKGIHKFLLMGDPKDILILEKRLKQDYPDLHVAKSTEYYLEVMEKHVRKSKAVRILCDYYGYSMDEAIVFGDGHNDIDMLKDVKNSYAMANAPKEVQDSAAYVTLDNDHEGLLVVLKKCFES</sequence>
<dbReference type="Gene3D" id="3.30.1240.10">
    <property type="match status" value="1"/>
</dbReference>
<dbReference type="AlphaFoldDB" id="A0A9D1EFH9"/>
<evidence type="ECO:0000313" key="2">
    <source>
        <dbReference type="Proteomes" id="UP000824201"/>
    </source>
</evidence>
<dbReference type="Gene3D" id="3.40.50.1000">
    <property type="entry name" value="HAD superfamily/HAD-like"/>
    <property type="match status" value="1"/>
</dbReference>
<dbReference type="NCBIfam" id="TIGR01484">
    <property type="entry name" value="HAD-SF-IIB"/>
    <property type="match status" value="1"/>
</dbReference>
<gene>
    <name evidence="1" type="ORF">IAC96_09715</name>
</gene>
<dbReference type="GO" id="GO:0005829">
    <property type="term" value="C:cytosol"/>
    <property type="evidence" value="ECO:0007669"/>
    <property type="project" value="TreeGrafter"/>
</dbReference>
<dbReference type="GO" id="GO:0016791">
    <property type="term" value="F:phosphatase activity"/>
    <property type="evidence" value="ECO:0007669"/>
    <property type="project" value="TreeGrafter"/>
</dbReference>
<name>A0A9D1EFH9_9FIRM</name>